<dbReference type="InterPro" id="IPR036278">
    <property type="entry name" value="Sialidase_sf"/>
</dbReference>
<gene>
    <name evidence="3" type="ORF">ENP86_01640</name>
</gene>
<feature type="signal peptide" evidence="1">
    <location>
        <begin position="1"/>
        <end position="22"/>
    </location>
</feature>
<dbReference type="EMBL" id="DSKY01000003">
    <property type="protein sequence ID" value="HDY58247.1"/>
    <property type="molecule type" value="Genomic_DNA"/>
</dbReference>
<dbReference type="SUPFAM" id="SSF50939">
    <property type="entry name" value="Sialidases"/>
    <property type="match status" value="1"/>
</dbReference>
<sequence>MKKVLIILGVMCIIMWAGVVPANIDKAKMDDGIGYYGKPVPVATTRDIIPADSSANEYTMWTQMQECLAYEPVNDYLEFVCRNFAVSGNLDVWQTDNTFSFTVTDENVYSQQLGAARYPNSIASLDGQGPHISAPILVTGAWGLMMGQYESGGWFSSYWDDPVDFSGNVGTHKCIGKQLPNGNILFIGVTASYDILYRTYTYDLSQQIAGGVVSPGTSYYWGFDINGGIAYVFWFDANLNVYYKTTTDGVNWSSTQTYNLVWPNPFTNNVFYWSQMAVTDAGNPILVFDLINGDDTEYPYVGKVYVSTASGQPCTEVGLTTSGAECFYPTIAAGGNYVVVLFGEARTGTGLYTFWDIYYNYSADNGATWHTPICLTSGITDHNNCLWQIAKRVDILGNGQFFFAFGCAISDPLLDLYENIQSGSPIPSRWYVGRHPIVGIAEHKTQTPKKLALNIAPNPVQNQTSIAYALPKSGNVSLTLYTADGRLVQTIDQGYKNAGYYTNTLDTRELANGAYIVVLKTDNKNINGKIVVAH</sequence>
<feature type="domain" description="Secretion system C-terminal sorting" evidence="2">
    <location>
        <begin position="456"/>
        <end position="532"/>
    </location>
</feature>
<keyword evidence="1" id="KW-0732">Signal</keyword>
<protein>
    <submittedName>
        <fullName evidence="3">T9SS type A sorting domain-containing protein</fullName>
    </submittedName>
</protein>
<dbReference type="AlphaFoldDB" id="A0A7V1EHA6"/>
<dbReference type="Gene3D" id="2.60.40.4070">
    <property type="match status" value="1"/>
</dbReference>
<feature type="chain" id="PRO_5031399859" evidence="1">
    <location>
        <begin position="23"/>
        <end position="534"/>
    </location>
</feature>
<evidence type="ECO:0000256" key="1">
    <source>
        <dbReference type="SAM" id="SignalP"/>
    </source>
</evidence>
<name>A0A7V1EHA6_UNCW3</name>
<dbReference type="NCBIfam" id="TIGR04183">
    <property type="entry name" value="Por_Secre_tail"/>
    <property type="match status" value="1"/>
</dbReference>
<evidence type="ECO:0000259" key="2">
    <source>
        <dbReference type="Pfam" id="PF18962"/>
    </source>
</evidence>
<accession>A0A7V1EHA6</accession>
<evidence type="ECO:0000313" key="3">
    <source>
        <dbReference type="EMBL" id="HDY58247.1"/>
    </source>
</evidence>
<proteinExistence type="predicted"/>
<comment type="caution">
    <text evidence="3">The sequence shown here is derived from an EMBL/GenBank/DDBJ whole genome shotgun (WGS) entry which is preliminary data.</text>
</comment>
<dbReference type="InterPro" id="IPR026444">
    <property type="entry name" value="Secre_tail"/>
</dbReference>
<organism evidence="3">
    <name type="scientific">candidate division WOR-3 bacterium</name>
    <dbReference type="NCBI Taxonomy" id="2052148"/>
    <lineage>
        <taxon>Bacteria</taxon>
        <taxon>Bacteria division WOR-3</taxon>
    </lineage>
</organism>
<reference evidence="3" key="1">
    <citation type="journal article" date="2020" name="mSystems">
        <title>Genome- and Community-Level Interaction Insights into Carbon Utilization and Element Cycling Functions of Hydrothermarchaeota in Hydrothermal Sediment.</title>
        <authorList>
            <person name="Zhou Z."/>
            <person name="Liu Y."/>
            <person name="Xu W."/>
            <person name="Pan J."/>
            <person name="Luo Z.H."/>
            <person name="Li M."/>
        </authorList>
    </citation>
    <scope>NUCLEOTIDE SEQUENCE [LARGE SCALE GENOMIC DNA]</scope>
    <source>
        <strain evidence="3">SpSt-258</strain>
    </source>
</reference>
<dbReference type="Pfam" id="PF18962">
    <property type="entry name" value="Por_Secre_tail"/>
    <property type="match status" value="1"/>
</dbReference>